<name>A0A2I1XB73_NEISI</name>
<proteinExistence type="inferred from homology"/>
<keyword evidence="3 10" id="KW-0813">Transport</keyword>
<keyword evidence="9 10" id="KW-0998">Cell outer membrane</keyword>
<dbReference type="RefSeq" id="WP_101810576.1">
    <property type="nucleotide sequence ID" value="NZ_PKJO01000010.1"/>
</dbReference>
<protein>
    <recommendedName>
        <fullName evidence="17">TonB-dependent receptor</fullName>
    </recommendedName>
</protein>
<keyword evidence="5 10" id="KW-0812">Transmembrane</keyword>
<evidence type="ECO:0000259" key="14">
    <source>
        <dbReference type="Pfam" id="PF07715"/>
    </source>
</evidence>
<dbReference type="Gene3D" id="2.170.130.10">
    <property type="entry name" value="TonB-dependent receptor, plug domain"/>
    <property type="match status" value="1"/>
</dbReference>
<organism evidence="15 16">
    <name type="scientific">Neisseria sicca</name>
    <dbReference type="NCBI Taxonomy" id="490"/>
    <lineage>
        <taxon>Bacteria</taxon>
        <taxon>Pseudomonadati</taxon>
        <taxon>Pseudomonadota</taxon>
        <taxon>Betaproteobacteria</taxon>
        <taxon>Neisseriales</taxon>
        <taxon>Neisseriaceae</taxon>
        <taxon>Neisseria</taxon>
    </lineage>
</organism>
<keyword evidence="7 10" id="KW-0472">Membrane</keyword>
<dbReference type="PANTHER" id="PTHR30069:SF50">
    <property type="entry name" value="TONB-DEPENDENT RECEPTOR HI_1217-RELATED"/>
    <property type="match status" value="1"/>
</dbReference>
<dbReference type="Gene3D" id="2.40.170.20">
    <property type="entry name" value="TonB-dependent receptor, beta-barrel domain"/>
    <property type="match status" value="1"/>
</dbReference>
<evidence type="ECO:0000256" key="8">
    <source>
        <dbReference type="ARBA" id="ARBA00023170"/>
    </source>
</evidence>
<dbReference type="SUPFAM" id="SSF56935">
    <property type="entry name" value="Porins"/>
    <property type="match status" value="1"/>
</dbReference>
<evidence type="ECO:0000256" key="6">
    <source>
        <dbReference type="ARBA" id="ARBA00023077"/>
    </source>
</evidence>
<evidence type="ECO:0000256" key="10">
    <source>
        <dbReference type="PROSITE-ProRule" id="PRU01360"/>
    </source>
</evidence>
<dbReference type="InterPro" id="IPR012910">
    <property type="entry name" value="Plug_dom"/>
</dbReference>
<evidence type="ECO:0000256" key="5">
    <source>
        <dbReference type="ARBA" id="ARBA00022692"/>
    </source>
</evidence>
<evidence type="ECO:0000256" key="4">
    <source>
        <dbReference type="ARBA" id="ARBA00022452"/>
    </source>
</evidence>
<keyword evidence="8" id="KW-0675">Receptor</keyword>
<evidence type="ECO:0000256" key="1">
    <source>
        <dbReference type="ARBA" id="ARBA00004571"/>
    </source>
</evidence>
<evidence type="ECO:0000313" key="15">
    <source>
        <dbReference type="EMBL" id="PLA39833.1"/>
    </source>
</evidence>
<keyword evidence="6 11" id="KW-0798">TonB box</keyword>
<feature type="domain" description="TonB-dependent receptor plug" evidence="14">
    <location>
        <begin position="59"/>
        <end position="162"/>
    </location>
</feature>
<evidence type="ECO:0000259" key="13">
    <source>
        <dbReference type="Pfam" id="PF00593"/>
    </source>
</evidence>
<dbReference type="GO" id="GO:0044718">
    <property type="term" value="P:siderophore transmembrane transport"/>
    <property type="evidence" value="ECO:0007669"/>
    <property type="project" value="TreeGrafter"/>
</dbReference>
<accession>A0A2I1XB73</accession>
<evidence type="ECO:0000256" key="9">
    <source>
        <dbReference type="ARBA" id="ARBA00023237"/>
    </source>
</evidence>
<dbReference type="InterPro" id="IPR039426">
    <property type="entry name" value="TonB-dep_rcpt-like"/>
</dbReference>
<dbReference type="InterPro" id="IPR000531">
    <property type="entry name" value="Beta-barrel_TonB"/>
</dbReference>
<evidence type="ECO:0000256" key="2">
    <source>
        <dbReference type="ARBA" id="ARBA00009810"/>
    </source>
</evidence>
<reference evidence="15 16" key="1">
    <citation type="submission" date="2017-12" db="EMBL/GenBank/DDBJ databases">
        <title>Phylogenetic diversity of female urinary microbiome.</title>
        <authorList>
            <person name="Thomas-White K."/>
            <person name="Wolfe A.J."/>
        </authorList>
    </citation>
    <scope>NUCLEOTIDE SEQUENCE [LARGE SCALE GENOMIC DNA]</scope>
    <source>
        <strain evidence="15 16">UMB0321</strain>
    </source>
</reference>
<dbReference type="InterPro" id="IPR036942">
    <property type="entry name" value="Beta-barrel_TonB_sf"/>
</dbReference>
<dbReference type="PANTHER" id="PTHR30069">
    <property type="entry name" value="TONB-DEPENDENT OUTER MEMBRANE RECEPTOR"/>
    <property type="match status" value="1"/>
</dbReference>
<evidence type="ECO:0000256" key="11">
    <source>
        <dbReference type="RuleBase" id="RU003357"/>
    </source>
</evidence>
<feature type="signal peptide" evidence="12">
    <location>
        <begin position="1"/>
        <end position="23"/>
    </location>
</feature>
<dbReference type="Pfam" id="PF00593">
    <property type="entry name" value="TonB_dep_Rec_b-barrel"/>
    <property type="match status" value="1"/>
</dbReference>
<dbReference type="PROSITE" id="PS52016">
    <property type="entry name" value="TONB_DEPENDENT_REC_3"/>
    <property type="match status" value="1"/>
</dbReference>
<comment type="caution">
    <text evidence="15">The sequence shown here is derived from an EMBL/GenBank/DDBJ whole genome shotgun (WGS) entry which is preliminary data.</text>
</comment>
<evidence type="ECO:0008006" key="17">
    <source>
        <dbReference type="Google" id="ProtNLM"/>
    </source>
</evidence>
<feature type="domain" description="TonB-dependent receptor-like beta-barrel" evidence="13">
    <location>
        <begin position="277"/>
        <end position="698"/>
    </location>
</feature>
<keyword evidence="4 10" id="KW-1134">Transmembrane beta strand</keyword>
<keyword evidence="12" id="KW-0732">Signal</keyword>
<dbReference type="AlphaFoldDB" id="A0A2I1XB73"/>
<gene>
    <name evidence="15" type="ORF">CYK00_08655</name>
</gene>
<evidence type="ECO:0000256" key="7">
    <source>
        <dbReference type="ARBA" id="ARBA00023136"/>
    </source>
</evidence>
<evidence type="ECO:0000256" key="12">
    <source>
        <dbReference type="SAM" id="SignalP"/>
    </source>
</evidence>
<evidence type="ECO:0000313" key="16">
    <source>
        <dbReference type="Proteomes" id="UP000234767"/>
    </source>
</evidence>
<dbReference type="Proteomes" id="UP000234767">
    <property type="component" value="Unassembled WGS sequence"/>
</dbReference>
<comment type="similarity">
    <text evidence="2 10 11">Belongs to the TonB-dependent receptor family.</text>
</comment>
<comment type="subcellular location">
    <subcellularLocation>
        <location evidence="1 10">Cell outer membrane</location>
        <topology evidence="1 10">Multi-pass membrane protein</topology>
    </subcellularLocation>
</comment>
<feature type="chain" id="PRO_5014146172" description="TonB-dependent receptor" evidence="12">
    <location>
        <begin position="24"/>
        <end position="741"/>
    </location>
</feature>
<dbReference type="GO" id="GO:0009279">
    <property type="term" value="C:cell outer membrane"/>
    <property type="evidence" value="ECO:0007669"/>
    <property type="project" value="UniProtKB-SubCell"/>
</dbReference>
<dbReference type="GO" id="GO:0015344">
    <property type="term" value="F:siderophore uptake transmembrane transporter activity"/>
    <property type="evidence" value="ECO:0007669"/>
    <property type="project" value="TreeGrafter"/>
</dbReference>
<dbReference type="InterPro" id="IPR037066">
    <property type="entry name" value="Plug_dom_sf"/>
</dbReference>
<dbReference type="EMBL" id="PKJO01000010">
    <property type="protein sequence ID" value="PLA39833.1"/>
    <property type="molecule type" value="Genomic_DNA"/>
</dbReference>
<evidence type="ECO:0000256" key="3">
    <source>
        <dbReference type="ARBA" id="ARBA00022448"/>
    </source>
</evidence>
<sequence>MLFKSKFTLLFLAVSAIPASAFAESSNNQIAADEYRAAAVGVLPTVEVRGKRADKPFRTPSAVSHRDADELGQDANTLIRTMPGTFTQHDLGQGGFAVNIRGLEGFGRVNTTVDGVTQTFFQANPAHGWNGNTTYVDENFIAGIDVSRGSVAGVGGVNALAGNAELRTLDVDDLVAKDRKFGFQTTYRQGTNGYGKNGMMGAAVRHEFENGGSIGFLSAISGKRKSGYKNGAGEVITGDEFDADTAAESGIRSWGTLNKLHIRPNRYHSIILGHMMNRARFTNNHSPLQVNTQTGLLKYRYNPLSDWVDLQLDASFSNARQKFLQGESAREDYVGRTTRSPTTSLTLQNRSTTDIGNSELSLNYGAKFMRTRYNSNYENNTMLLAEGKQNLDSAFFDAEWKPGKWTLHAGLGYERYGLRGYLPPTDDDGAIILPRGGDIRFNRKEDHLNPRFGVAYKPWDWLQVYANIGKSSRSPTVQEFMYVNNVQGSPYSVNPYLKGESSFNRDIGFNIHKQGIWKADDTLNLKVGYFNNRVKNYIVQDQFYICRDNGVQRCTIDEAVGSDSNTIGVFRNMPDTTKMRGWEIEGGYDFGRGYINLAWSKTRTTFPHDFLADLGFSHIRAMPSSVWMVDAGTRWLDNRLTVGTRISYTGKDTVAEGVDVDTQVQTTRQVAGNPKIIDLYATWQARKNLRFFFNIDNLTNRVYNYPLSGGTLATGNLGEGNNVNQGTGRGRTIYGGLTLKF</sequence>
<dbReference type="Pfam" id="PF07715">
    <property type="entry name" value="Plug"/>
    <property type="match status" value="1"/>
</dbReference>